<proteinExistence type="predicted"/>
<dbReference type="SUPFAM" id="SSF54928">
    <property type="entry name" value="RNA-binding domain, RBD"/>
    <property type="match status" value="1"/>
</dbReference>
<dbReference type="InterPro" id="IPR012677">
    <property type="entry name" value="Nucleotide-bd_a/b_plait_sf"/>
</dbReference>
<dbReference type="Gene3D" id="3.30.70.330">
    <property type="match status" value="1"/>
</dbReference>
<gene>
    <name evidence="1" type="ORF">Fot_26654</name>
</gene>
<accession>A0ABD1UCG7</accession>
<protein>
    <recommendedName>
        <fullName evidence="3">RRM domain-containing protein</fullName>
    </recommendedName>
</protein>
<dbReference type="Proteomes" id="UP001604277">
    <property type="component" value="Unassembled WGS sequence"/>
</dbReference>
<name>A0ABD1UCG7_9LAMI</name>
<comment type="caution">
    <text evidence="1">The sequence shown here is derived from an EMBL/GenBank/DDBJ whole genome shotgun (WGS) entry which is preliminary data.</text>
</comment>
<sequence>MKGSAAFLKISDAGRHNTPCPTIFVVNLGLTCSEEELIPVFSRCRGFLKLKMHSTIGAPLAFVDFQVEENSSGIYSVVCLVMGGPTQERVGAIAPTGLNRKKLVIFGFEFKLEFLKT</sequence>
<dbReference type="InterPro" id="IPR035979">
    <property type="entry name" value="RBD_domain_sf"/>
</dbReference>
<evidence type="ECO:0000313" key="2">
    <source>
        <dbReference type="Proteomes" id="UP001604277"/>
    </source>
</evidence>
<organism evidence="1 2">
    <name type="scientific">Forsythia ovata</name>
    <dbReference type="NCBI Taxonomy" id="205694"/>
    <lineage>
        <taxon>Eukaryota</taxon>
        <taxon>Viridiplantae</taxon>
        <taxon>Streptophyta</taxon>
        <taxon>Embryophyta</taxon>
        <taxon>Tracheophyta</taxon>
        <taxon>Spermatophyta</taxon>
        <taxon>Magnoliopsida</taxon>
        <taxon>eudicotyledons</taxon>
        <taxon>Gunneridae</taxon>
        <taxon>Pentapetalae</taxon>
        <taxon>asterids</taxon>
        <taxon>lamiids</taxon>
        <taxon>Lamiales</taxon>
        <taxon>Oleaceae</taxon>
        <taxon>Forsythieae</taxon>
        <taxon>Forsythia</taxon>
    </lineage>
</organism>
<evidence type="ECO:0008006" key="3">
    <source>
        <dbReference type="Google" id="ProtNLM"/>
    </source>
</evidence>
<evidence type="ECO:0000313" key="1">
    <source>
        <dbReference type="EMBL" id="KAL2522731.1"/>
    </source>
</evidence>
<keyword evidence="2" id="KW-1185">Reference proteome</keyword>
<reference evidence="2" key="1">
    <citation type="submission" date="2024-07" db="EMBL/GenBank/DDBJ databases">
        <title>Two chromosome-level genome assemblies of Korean endemic species Abeliophyllum distichum and Forsythia ovata (Oleaceae).</title>
        <authorList>
            <person name="Jang H."/>
        </authorList>
    </citation>
    <scope>NUCLEOTIDE SEQUENCE [LARGE SCALE GENOMIC DNA]</scope>
</reference>
<dbReference type="AlphaFoldDB" id="A0ABD1UCG7"/>
<dbReference type="EMBL" id="JBFOLJ010000007">
    <property type="protein sequence ID" value="KAL2522731.1"/>
    <property type="molecule type" value="Genomic_DNA"/>
</dbReference>